<gene>
    <name evidence="2" type="ORF">KOR34_45160</name>
</gene>
<dbReference type="RefSeq" id="WP_146568330.1">
    <property type="nucleotide sequence ID" value="NZ_SIHJ01000004.1"/>
</dbReference>
<name>A0A5C5UY19_9BACT</name>
<evidence type="ECO:0000313" key="3">
    <source>
        <dbReference type="Proteomes" id="UP000316714"/>
    </source>
</evidence>
<keyword evidence="1" id="KW-0472">Membrane</keyword>
<dbReference type="InterPro" id="IPR041916">
    <property type="entry name" value="Anti_sigma_zinc_sf"/>
</dbReference>
<proteinExistence type="predicted"/>
<keyword evidence="3" id="KW-1185">Reference proteome</keyword>
<keyword evidence="1" id="KW-0812">Transmembrane</keyword>
<evidence type="ECO:0008006" key="4">
    <source>
        <dbReference type="Google" id="ProtNLM"/>
    </source>
</evidence>
<protein>
    <recommendedName>
        <fullName evidence="4">Zinc-finger domain-containing protein</fullName>
    </recommendedName>
</protein>
<feature type="transmembrane region" description="Helical" evidence="1">
    <location>
        <begin position="37"/>
        <end position="56"/>
    </location>
</feature>
<dbReference type="AlphaFoldDB" id="A0A5C5UY19"/>
<dbReference type="Gene3D" id="1.10.10.1320">
    <property type="entry name" value="Anti-sigma factor, zinc-finger domain"/>
    <property type="match status" value="1"/>
</dbReference>
<sequence>MISHPENTDAWAPCEPGCLQSLGERLRRRPSVSTAKTAGVAMAVCAAAVLAVGLAVNSVGGSEPEPAPIACHDVAAHLDDYACGACEAELRARIELHLSRCGKCAHHLKEIRTADAVPPTGRLALLASMWNASADDGVRSN</sequence>
<dbReference type="Proteomes" id="UP000316714">
    <property type="component" value="Unassembled WGS sequence"/>
</dbReference>
<evidence type="ECO:0000256" key="1">
    <source>
        <dbReference type="SAM" id="Phobius"/>
    </source>
</evidence>
<evidence type="ECO:0000313" key="2">
    <source>
        <dbReference type="EMBL" id="TWT31141.1"/>
    </source>
</evidence>
<comment type="caution">
    <text evidence="2">The sequence shown here is derived from an EMBL/GenBank/DDBJ whole genome shotgun (WGS) entry which is preliminary data.</text>
</comment>
<accession>A0A5C5UY19</accession>
<dbReference type="OrthoDB" id="291212at2"/>
<reference evidence="2 3" key="1">
    <citation type="submission" date="2019-02" db="EMBL/GenBank/DDBJ databases">
        <title>Deep-cultivation of Planctomycetes and their phenomic and genomic characterization uncovers novel biology.</title>
        <authorList>
            <person name="Wiegand S."/>
            <person name="Jogler M."/>
            <person name="Boedeker C."/>
            <person name="Pinto D."/>
            <person name="Vollmers J."/>
            <person name="Rivas-Marin E."/>
            <person name="Kohn T."/>
            <person name="Peeters S.H."/>
            <person name="Heuer A."/>
            <person name="Rast P."/>
            <person name="Oberbeckmann S."/>
            <person name="Bunk B."/>
            <person name="Jeske O."/>
            <person name="Meyerdierks A."/>
            <person name="Storesund J.E."/>
            <person name="Kallscheuer N."/>
            <person name="Luecker S."/>
            <person name="Lage O.M."/>
            <person name="Pohl T."/>
            <person name="Merkel B.J."/>
            <person name="Hornburger P."/>
            <person name="Mueller R.-W."/>
            <person name="Bruemmer F."/>
            <person name="Labrenz M."/>
            <person name="Spormann A.M."/>
            <person name="Op Den Camp H."/>
            <person name="Overmann J."/>
            <person name="Amann R."/>
            <person name="Jetten M.S.M."/>
            <person name="Mascher T."/>
            <person name="Medema M.H."/>
            <person name="Devos D.P."/>
            <person name="Kaster A.-K."/>
            <person name="Ovreas L."/>
            <person name="Rohde M."/>
            <person name="Galperin M.Y."/>
            <person name="Jogler C."/>
        </authorList>
    </citation>
    <scope>NUCLEOTIDE SEQUENCE [LARGE SCALE GENOMIC DNA]</scope>
    <source>
        <strain evidence="2 3">KOR34</strain>
    </source>
</reference>
<keyword evidence="1" id="KW-1133">Transmembrane helix</keyword>
<organism evidence="2 3">
    <name type="scientific">Posidoniimonas corsicana</name>
    <dbReference type="NCBI Taxonomy" id="1938618"/>
    <lineage>
        <taxon>Bacteria</taxon>
        <taxon>Pseudomonadati</taxon>
        <taxon>Planctomycetota</taxon>
        <taxon>Planctomycetia</taxon>
        <taxon>Pirellulales</taxon>
        <taxon>Lacipirellulaceae</taxon>
        <taxon>Posidoniimonas</taxon>
    </lineage>
</organism>
<dbReference type="EMBL" id="SIHJ01000004">
    <property type="protein sequence ID" value="TWT31141.1"/>
    <property type="molecule type" value="Genomic_DNA"/>
</dbReference>